<evidence type="ECO:0000256" key="1">
    <source>
        <dbReference type="SAM" id="MobiDB-lite"/>
    </source>
</evidence>
<organism evidence="2">
    <name type="scientific">freshwater metagenome</name>
    <dbReference type="NCBI Taxonomy" id="449393"/>
    <lineage>
        <taxon>unclassified sequences</taxon>
        <taxon>metagenomes</taxon>
        <taxon>ecological metagenomes</taxon>
    </lineage>
</organism>
<protein>
    <submittedName>
        <fullName evidence="2">Unannotated protein</fullName>
    </submittedName>
</protein>
<reference evidence="2" key="1">
    <citation type="submission" date="2020-05" db="EMBL/GenBank/DDBJ databases">
        <authorList>
            <person name="Chiriac C."/>
            <person name="Salcher M."/>
            <person name="Ghai R."/>
            <person name="Kavagutti S V."/>
        </authorList>
    </citation>
    <scope>NUCLEOTIDE SEQUENCE</scope>
</reference>
<dbReference type="PROSITE" id="PS51257">
    <property type="entry name" value="PROKAR_LIPOPROTEIN"/>
    <property type="match status" value="1"/>
</dbReference>
<feature type="compositionally biased region" description="Basic and acidic residues" evidence="1">
    <location>
        <begin position="93"/>
        <end position="107"/>
    </location>
</feature>
<sequence>MRVRAVAPGAATACAVALAGCGGTDDGTRTVTVTTATAASAPLTAPDGAEARPVATTTTTTTTTRTRTATRPSPPARTVRVPTTVTTTAPPTTERDRPSEPAPREPGEFEDDPVGGTVVARGRVPGTGYSVRVPDGWNDGARRFEGSGVAFDLTYVKGRGSGVTSNILVVRAPDRVAQGRDAVDLREALRRRAQAVTGGADVTTGPRVRIDGETAVSFEARRRVGPTTVVQRQVAVVRDGVVYTIGLNAVRETAAEDERTFAAFLRSWRWR</sequence>
<accession>A0A6J7HYV3</accession>
<evidence type="ECO:0000313" key="2">
    <source>
        <dbReference type="EMBL" id="CAB4923659.1"/>
    </source>
</evidence>
<proteinExistence type="predicted"/>
<feature type="region of interest" description="Disordered" evidence="1">
    <location>
        <begin position="42"/>
        <end position="125"/>
    </location>
</feature>
<dbReference type="AlphaFoldDB" id="A0A6J7HYV3"/>
<name>A0A6J7HYV3_9ZZZZ</name>
<gene>
    <name evidence="2" type="ORF">UFOPK3564_01981</name>
</gene>
<dbReference type="EMBL" id="CAFBMK010000119">
    <property type="protein sequence ID" value="CAB4923659.1"/>
    <property type="molecule type" value="Genomic_DNA"/>
</dbReference>
<feature type="compositionally biased region" description="Low complexity" evidence="1">
    <location>
        <begin position="42"/>
        <end position="92"/>
    </location>
</feature>
<dbReference type="Gene3D" id="3.40.1000.10">
    <property type="entry name" value="Mog1/PsbP, alpha/beta/alpha sandwich"/>
    <property type="match status" value="1"/>
</dbReference>